<dbReference type="Proteomes" id="UP000642829">
    <property type="component" value="Unassembled WGS sequence"/>
</dbReference>
<accession>A0A8J3DHY2</accession>
<comment type="caution">
    <text evidence="4">The sequence shown here is derived from an EMBL/GenBank/DDBJ whole genome shotgun (WGS) entry which is preliminary data.</text>
</comment>
<evidence type="ECO:0000313" key="4">
    <source>
        <dbReference type="EMBL" id="GHC01259.1"/>
    </source>
</evidence>
<dbReference type="PANTHER" id="PTHR43546:SF3">
    <property type="entry name" value="UPF0173 METAL-DEPENDENT HYDROLASE MJ1163"/>
    <property type="match status" value="1"/>
</dbReference>
<protein>
    <recommendedName>
        <fullName evidence="2">UPF0173 metal-dependent hydrolase GCM10007047_17130</fullName>
    </recommendedName>
</protein>
<dbReference type="InterPro" id="IPR001279">
    <property type="entry name" value="Metallo-B-lactamas"/>
</dbReference>
<dbReference type="Pfam" id="PF12706">
    <property type="entry name" value="Lactamase_B_2"/>
    <property type="match status" value="1"/>
</dbReference>
<dbReference type="AlphaFoldDB" id="A0A8J3DHY2"/>
<reference evidence="4" key="2">
    <citation type="submission" date="2020-09" db="EMBL/GenBank/DDBJ databases">
        <authorList>
            <person name="Sun Q."/>
            <person name="Kim S."/>
        </authorList>
    </citation>
    <scope>NUCLEOTIDE SEQUENCE</scope>
    <source>
        <strain evidence="4">KCTC 12870</strain>
    </source>
</reference>
<gene>
    <name evidence="4" type="ORF">GCM10007047_17130</name>
</gene>
<comment type="similarity">
    <text evidence="2">Belongs to the UPF0173 family.</text>
</comment>
<keyword evidence="1 2" id="KW-0378">Hydrolase</keyword>
<organism evidence="4 5">
    <name type="scientific">Cerasicoccus arenae</name>
    <dbReference type="NCBI Taxonomy" id="424488"/>
    <lineage>
        <taxon>Bacteria</taxon>
        <taxon>Pseudomonadati</taxon>
        <taxon>Verrucomicrobiota</taxon>
        <taxon>Opitutia</taxon>
        <taxon>Puniceicoccales</taxon>
        <taxon>Cerasicoccaceae</taxon>
        <taxon>Cerasicoccus</taxon>
    </lineage>
</organism>
<dbReference type="InterPro" id="IPR036866">
    <property type="entry name" value="RibonucZ/Hydroxyglut_hydro"/>
</dbReference>
<dbReference type="InterPro" id="IPR022877">
    <property type="entry name" value="UPF0173"/>
</dbReference>
<evidence type="ECO:0000259" key="3">
    <source>
        <dbReference type="SMART" id="SM00849"/>
    </source>
</evidence>
<reference evidence="4" key="1">
    <citation type="journal article" date="2014" name="Int. J. Syst. Evol. Microbiol.">
        <title>Complete genome sequence of Corynebacterium casei LMG S-19264T (=DSM 44701T), isolated from a smear-ripened cheese.</title>
        <authorList>
            <consortium name="US DOE Joint Genome Institute (JGI-PGF)"/>
            <person name="Walter F."/>
            <person name="Albersmeier A."/>
            <person name="Kalinowski J."/>
            <person name="Ruckert C."/>
        </authorList>
    </citation>
    <scope>NUCLEOTIDE SEQUENCE</scope>
    <source>
        <strain evidence="4">KCTC 12870</strain>
    </source>
</reference>
<dbReference type="HAMAP" id="MF_00457">
    <property type="entry name" value="UPF0173"/>
    <property type="match status" value="1"/>
</dbReference>
<dbReference type="EMBL" id="BMXG01000009">
    <property type="protein sequence ID" value="GHC01259.1"/>
    <property type="molecule type" value="Genomic_DNA"/>
</dbReference>
<evidence type="ECO:0000256" key="1">
    <source>
        <dbReference type="ARBA" id="ARBA00022801"/>
    </source>
</evidence>
<feature type="domain" description="Metallo-beta-lactamase" evidence="3">
    <location>
        <begin position="7"/>
        <end position="193"/>
    </location>
</feature>
<name>A0A8J3DHY2_9BACT</name>
<dbReference type="SMART" id="SM00849">
    <property type="entry name" value="Lactamase_B"/>
    <property type="match status" value="1"/>
</dbReference>
<dbReference type="GO" id="GO:0016787">
    <property type="term" value="F:hydrolase activity"/>
    <property type="evidence" value="ECO:0007669"/>
    <property type="project" value="UniProtKB-UniRule"/>
</dbReference>
<sequence>MKLQYFGHSACLLETEGTKLLFDPFLSGNSKCTVKPTDVQCDYILLTHGHDDHVGDTVAIANANDATVIANFELASYLNSKFGVKIEPMNIGGSITLPFGRVKFTLAFHGSSYPGEDGQALYMGMPAGILVTSGKRSFYHAGDTALFGDMRLIGDMNDIELAMLPIGDRFTMGPEDAVKATEFLRPRYVVPIHYNTFPLIEQNPEDFADGAAKLGVEVCIMESGDVMEF</sequence>
<evidence type="ECO:0000313" key="5">
    <source>
        <dbReference type="Proteomes" id="UP000642829"/>
    </source>
</evidence>
<proteinExistence type="inferred from homology"/>
<dbReference type="InterPro" id="IPR050114">
    <property type="entry name" value="UPF0173_UPF0282_UlaG_hydrolase"/>
</dbReference>
<dbReference type="SUPFAM" id="SSF56281">
    <property type="entry name" value="Metallo-hydrolase/oxidoreductase"/>
    <property type="match status" value="1"/>
</dbReference>
<dbReference type="NCBIfam" id="NF001911">
    <property type="entry name" value="PRK00685.1"/>
    <property type="match status" value="1"/>
</dbReference>
<dbReference type="RefSeq" id="WP_189514088.1">
    <property type="nucleotide sequence ID" value="NZ_BMXG01000009.1"/>
</dbReference>
<evidence type="ECO:0000256" key="2">
    <source>
        <dbReference type="HAMAP-Rule" id="MF_00457"/>
    </source>
</evidence>
<dbReference type="PANTHER" id="PTHR43546">
    <property type="entry name" value="UPF0173 METAL-DEPENDENT HYDROLASE MJ1163-RELATED"/>
    <property type="match status" value="1"/>
</dbReference>
<keyword evidence="5" id="KW-1185">Reference proteome</keyword>
<dbReference type="Gene3D" id="3.60.15.10">
    <property type="entry name" value="Ribonuclease Z/Hydroxyacylglutathione hydrolase-like"/>
    <property type="match status" value="1"/>
</dbReference>